<organism evidence="2 3">
    <name type="scientific">Phanerochaete carnosa (strain HHB-10118-sp)</name>
    <name type="common">White-rot fungus</name>
    <name type="synonym">Peniophora carnosa</name>
    <dbReference type="NCBI Taxonomy" id="650164"/>
    <lineage>
        <taxon>Eukaryota</taxon>
        <taxon>Fungi</taxon>
        <taxon>Dikarya</taxon>
        <taxon>Basidiomycota</taxon>
        <taxon>Agaricomycotina</taxon>
        <taxon>Agaricomycetes</taxon>
        <taxon>Polyporales</taxon>
        <taxon>Phanerochaetaceae</taxon>
        <taxon>Phanerochaete</taxon>
    </lineage>
</organism>
<gene>
    <name evidence="2" type="ORF">PHACADRAFT_214844</name>
</gene>
<accession>K5UFX6</accession>
<protein>
    <submittedName>
        <fullName evidence="2">Uncharacterized protein</fullName>
    </submittedName>
</protein>
<evidence type="ECO:0000313" key="2">
    <source>
        <dbReference type="EMBL" id="EKM48346.1"/>
    </source>
</evidence>
<sequence>MAFSAVLEAGLAIISYAQSAFAADAIVLAVTWTKTFQQWRSARRLNMRLPVTLCLLRDGTIFFLILLAISIANLLSLFPARSLIEFLPPILVSRFLLNLRDCTGSNTTDRSLPRLSELSVHFATSNVSNIIGNIGAPLDYAQAERLIRAEYERPGDKSGVPFSDTAASTAIGM</sequence>
<evidence type="ECO:0000313" key="3">
    <source>
        <dbReference type="Proteomes" id="UP000008370"/>
    </source>
</evidence>
<feature type="transmembrane region" description="Helical" evidence="1">
    <location>
        <begin position="59"/>
        <end position="78"/>
    </location>
</feature>
<keyword evidence="3" id="KW-1185">Reference proteome</keyword>
<dbReference type="InParanoid" id="K5UFX6"/>
<name>K5UFX6_PHACS</name>
<dbReference type="EMBL" id="JH931160">
    <property type="protein sequence ID" value="EKM48346.1"/>
    <property type="molecule type" value="Genomic_DNA"/>
</dbReference>
<dbReference type="RefSeq" id="XP_007403103.1">
    <property type="nucleotide sequence ID" value="XM_007403041.1"/>
</dbReference>
<dbReference type="Proteomes" id="UP000008370">
    <property type="component" value="Unassembled WGS sequence"/>
</dbReference>
<dbReference type="KEGG" id="pco:PHACADRAFT_214844"/>
<dbReference type="HOGENOM" id="CLU_053360_4_0_1"/>
<keyword evidence="1" id="KW-0472">Membrane</keyword>
<dbReference type="OrthoDB" id="2756573at2759"/>
<evidence type="ECO:0000256" key="1">
    <source>
        <dbReference type="SAM" id="Phobius"/>
    </source>
</evidence>
<reference evidence="2 3" key="1">
    <citation type="journal article" date="2012" name="BMC Genomics">
        <title>Comparative genomics of the white-rot fungi, Phanerochaete carnosa and P. chrysosporium, to elucidate the genetic basis of the distinct wood types they colonize.</title>
        <authorList>
            <person name="Suzuki H."/>
            <person name="MacDonald J."/>
            <person name="Syed K."/>
            <person name="Salamov A."/>
            <person name="Hori C."/>
            <person name="Aerts A."/>
            <person name="Henrissat B."/>
            <person name="Wiebenga A."/>
            <person name="vanKuyk P.A."/>
            <person name="Barry K."/>
            <person name="Lindquist E."/>
            <person name="LaButti K."/>
            <person name="Lapidus A."/>
            <person name="Lucas S."/>
            <person name="Coutinho P."/>
            <person name="Gong Y."/>
            <person name="Samejima M."/>
            <person name="Mahadevan R."/>
            <person name="Abou-Zaid M."/>
            <person name="de Vries R.P."/>
            <person name="Igarashi K."/>
            <person name="Yadav J.S."/>
            <person name="Grigoriev I.V."/>
            <person name="Master E.R."/>
        </authorList>
    </citation>
    <scope>NUCLEOTIDE SEQUENCE [LARGE SCALE GENOMIC DNA]</scope>
    <source>
        <strain evidence="2 3">HHB-10118-sp</strain>
    </source>
</reference>
<dbReference type="AlphaFoldDB" id="K5UFX6"/>
<proteinExistence type="predicted"/>
<dbReference type="GeneID" id="18913601"/>
<keyword evidence="1" id="KW-0812">Transmembrane</keyword>
<keyword evidence="1" id="KW-1133">Transmembrane helix</keyword>